<keyword evidence="5 9" id="KW-1133">Transmembrane helix</keyword>
<comment type="caution">
    <text evidence="11">The sequence shown here is derived from an EMBL/GenBank/DDBJ whole genome shotgun (WGS) entry which is preliminary data.</text>
</comment>
<gene>
    <name evidence="11" type="ORF">E0L32_002864</name>
</gene>
<keyword evidence="4 9" id="KW-0812">Transmembrane</keyword>
<proteinExistence type="inferred from homology"/>
<dbReference type="AlphaFoldDB" id="A0A507BE50"/>
<evidence type="ECO:0000256" key="1">
    <source>
        <dbReference type="ARBA" id="ARBA00004141"/>
    </source>
</evidence>
<evidence type="ECO:0000256" key="6">
    <source>
        <dbReference type="ARBA" id="ARBA00023136"/>
    </source>
</evidence>
<feature type="transmembrane region" description="Helical" evidence="9">
    <location>
        <begin position="204"/>
        <end position="224"/>
    </location>
</feature>
<feature type="transmembrane region" description="Helical" evidence="9">
    <location>
        <begin position="117"/>
        <end position="136"/>
    </location>
</feature>
<feature type="compositionally biased region" description="Basic and acidic residues" evidence="8">
    <location>
        <begin position="13"/>
        <end position="24"/>
    </location>
</feature>
<dbReference type="InterPro" id="IPR036259">
    <property type="entry name" value="MFS_trans_sf"/>
</dbReference>
<name>A0A507BE50_9PEZI</name>
<feature type="transmembrane region" description="Helical" evidence="9">
    <location>
        <begin position="391"/>
        <end position="413"/>
    </location>
</feature>
<evidence type="ECO:0000256" key="4">
    <source>
        <dbReference type="ARBA" id="ARBA00022692"/>
    </source>
</evidence>
<keyword evidence="12" id="KW-1185">Reference proteome</keyword>
<dbReference type="InterPro" id="IPR050360">
    <property type="entry name" value="MFS_Sugar_Transporters"/>
</dbReference>
<keyword evidence="3 7" id="KW-0813">Transport</keyword>
<dbReference type="PANTHER" id="PTHR48022:SF36">
    <property type="entry name" value="LACTOSE PERMEASE, PUTATIVE (AFU_ORTHOLOGUE AFUA_1G17310)-RELATED"/>
    <property type="match status" value="1"/>
</dbReference>
<comment type="similarity">
    <text evidence="2 7">Belongs to the major facilitator superfamily. Sugar transporter (TC 2.A.1.1) family.</text>
</comment>
<dbReference type="GO" id="GO:0016020">
    <property type="term" value="C:membrane"/>
    <property type="evidence" value="ECO:0007669"/>
    <property type="project" value="UniProtKB-SubCell"/>
</dbReference>
<dbReference type="OrthoDB" id="6133115at2759"/>
<dbReference type="Gene3D" id="1.20.1250.20">
    <property type="entry name" value="MFS general substrate transporter like domains"/>
    <property type="match status" value="1"/>
</dbReference>
<evidence type="ECO:0000313" key="12">
    <source>
        <dbReference type="Proteomes" id="UP000319257"/>
    </source>
</evidence>
<evidence type="ECO:0000256" key="9">
    <source>
        <dbReference type="SAM" id="Phobius"/>
    </source>
</evidence>
<dbReference type="InterPro" id="IPR020846">
    <property type="entry name" value="MFS_dom"/>
</dbReference>
<dbReference type="InterPro" id="IPR003663">
    <property type="entry name" value="Sugar/inositol_transpt"/>
</dbReference>
<feature type="transmembrane region" description="Helical" evidence="9">
    <location>
        <begin position="362"/>
        <end position="382"/>
    </location>
</feature>
<reference evidence="11 12" key="1">
    <citation type="submission" date="2019-06" db="EMBL/GenBank/DDBJ databases">
        <title>Draft genome sequence of the filamentous fungus Phialemoniopsis curvata isolated from diesel fuel.</title>
        <authorList>
            <person name="Varaljay V.A."/>
            <person name="Lyon W.J."/>
            <person name="Crouch A.L."/>
            <person name="Drake C.E."/>
            <person name="Hollomon J.M."/>
            <person name="Nadeau L.J."/>
            <person name="Nunn H.S."/>
            <person name="Stevenson B.S."/>
            <person name="Bojanowski C.L."/>
            <person name="Crookes-Goodson W.J."/>
        </authorList>
    </citation>
    <scope>NUCLEOTIDE SEQUENCE [LARGE SCALE GENOMIC DNA]</scope>
    <source>
        <strain evidence="11 12">D216</strain>
    </source>
</reference>
<feature type="transmembrane region" description="Helical" evidence="9">
    <location>
        <begin position="496"/>
        <end position="514"/>
    </location>
</feature>
<keyword evidence="6 9" id="KW-0472">Membrane</keyword>
<evidence type="ECO:0000256" key="3">
    <source>
        <dbReference type="ARBA" id="ARBA00022448"/>
    </source>
</evidence>
<dbReference type="PANTHER" id="PTHR48022">
    <property type="entry name" value="PLASTIDIC GLUCOSE TRANSPORTER 4"/>
    <property type="match status" value="1"/>
</dbReference>
<organism evidence="11 12">
    <name type="scientific">Thyridium curvatum</name>
    <dbReference type="NCBI Taxonomy" id="1093900"/>
    <lineage>
        <taxon>Eukaryota</taxon>
        <taxon>Fungi</taxon>
        <taxon>Dikarya</taxon>
        <taxon>Ascomycota</taxon>
        <taxon>Pezizomycotina</taxon>
        <taxon>Sordariomycetes</taxon>
        <taxon>Sordariomycetidae</taxon>
        <taxon>Thyridiales</taxon>
        <taxon>Thyridiaceae</taxon>
        <taxon>Thyridium</taxon>
    </lineage>
</organism>
<dbReference type="InterPro" id="IPR005829">
    <property type="entry name" value="Sugar_transporter_CS"/>
</dbReference>
<evidence type="ECO:0000256" key="5">
    <source>
        <dbReference type="ARBA" id="ARBA00022989"/>
    </source>
</evidence>
<comment type="subcellular location">
    <subcellularLocation>
        <location evidence="1">Membrane</location>
        <topology evidence="1">Multi-pass membrane protein</topology>
    </subcellularLocation>
</comment>
<sequence length="574" mass="62495">MADEIKSSSGAQAEHEGKPGAQVEEHYPVVVEGAGVTAKIEGAHAKTVHNAELFAATQETKIKKWSKESRQLYFAIFIAFCCACANGYDGSLMTSVLAMSHFQNTFHSGTTGPKVSVIFSLYTVGSMCAAPFAAILSDRFGRRKAMFAGAWVIVIGVIIISTSSHIAQFVVGRFVLGVGIAVMTVAAPAYAVEISPPHWRGRCTGFYNCGWFGGSIPAAAVTYGTNFIDSDYSWRVPLILQAFACVIVIAAVFTLPESPRFLMANGHEEEAVDFLVRYHGNGDPNSRLVLLEVEEMKEHIRRDGIDKRDFDYRPLIFSHAGRWRMAQVLMISIFGQFSGNGLGYFNTVIFANIGVNTVSQQLGYNLLTSVVSAIGAGIAVTLTDKMLRRPVLVFGTLACAATLAVNSGLSAALDKQQREDGEIQTSYAKGALAAYFLFNVVFSFTYTPLQAAVPTEALETTMRAKGLAASAFIVNAMNFINQFAGPIALQNIGYKYIYIFVGWDIIEALMWYIFGVESQGRTLEQLEWVYDQPNPVKASLKVDKVIVQADGKVTEKVVTTDLRTNTRPGDELAA</sequence>
<dbReference type="SUPFAM" id="SSF103473">
    <property type="entry name" value="MFS general substrate transporter"/>
    <property type="match status" value="1"/>
</dbReference>
<evidence type="ECO:0000256" key="8">
    <source>
        <dbReference type="SAM" id="MobiDB-lite"/>
    </source>
</evidence>
<feature type="domain" description="Major facilitator superfamily (MFS) profile" evidence="10">
    <location>
        <begin position="75"/>
        <end position="519"/>
    </location>
</feature>
<dbReference type="RefSeq" id="XP_030999474.1">
    <property type="nucleotide sequence ID" value="XM_031137100.1"/>
</dbReference>
<dbReference type="InterPro" id="IPR005828">
    <property type="entry name" value="MFS_sugar_transport-like"/>
</dbReference>
<evidence type="ECO:0000256" key="2">
    <source>
        <dbReference type="ARBA" id="ARBA00010992"/>
    </source>
</evidence>
<dbReference type="GeneID" id="41970311"/>
<dbReference type="Pfam" id="PF00083">
    <property type="entry name" value="Sugar_tr"/>
    <property type="match status" value="1"/>
</dbReference>
<feature type="transmembrane region" description="Helical" evidence="9">
    <location>
        <begin position="72"/>
        <end position="97"/>
    </location>
</feature>
<evidence type="ECO:0000256" key="7">
    <source>
        <dbReference type="RuleBase" id="RU003346"/>
    </source>
</evidence>
<dbReference type="GO" id="GO:0005351">
    <property type="term" value="F:carbohydrate:proton symporter activity"/>
    <property type="evidence" value="ECO:0007669"/>
    <property type="project" value="TreeGrafter"/>
</dbReference>
<dbReference type="EMBL" id="SKBQ01000012">
    <property type="protein sequence ID" value="TPX17763.1"/>
    <property type="molecule type" value="Genomic_DNA"/>
</dbReference>
<feature type="transmembrane region" description="Helical" evidence="9">
    <location>
        <begin position="328"/>
        <end position="350"/>
    </location>
</feature>
<feature type="transmembrane region" description="Helical" evidence="9">
    <location>
        <begin position="466"/>
        <end position="484"/>
    </location>
</feature>
<dbReference type="Proteomes" id="UP000319257">
    <property type="component" value="Unassembled WGS sequence"/>
</dbReference>
<feature type="transmembrane region" description="Helical" evidence="9">
    <location>
        <begin position="174"/>
        <end position="192"/>
    </location>
</feature>
<dbReference type="NCBIfam" id="TIGR00879">
    <property type="entry name" value="SP"/>
    <property type="match status" value="1"/>
</dbReference>
<feature type="transmembrane region" description="Helical" evidence="9">
    <location>
        <begin position="433"/>
        <end position="454"/>
    </location>
</feature>
<dbReference type="FunFam" id="1.20.1250.20:FF:000217">
    <property type="entry name" value="MFS lactose permease, putative"/>
    <property type="match status" value="1"/>
</dbReference>
<dbReference type="PROSITE" id="PS50850">
    <property type="entry name" value="MFS"/>
    <property type="match status" value="1"/>
</dbReference>
<dbReference type="PROSITE" id="PS00216">
    <property type="entry name" value="SUGAR_TRANSPORT_1"/>
    <property type="match status" value="1"/>
</dbReference>
<evidence type="ECO:0000259" key="10">
    <source>
        <dbReference type="PROSITE" id="PS50850"/>
    </source>
</evidence>
<accession>A0A507BE50</accession>
<feature type="region of interest" description="Disordered" evidence="8">
    <location>
        <begin position="1"/>
        <end position="24"/>
    </location>
</feature>
<evidence type="ECO:0000313" key="11">
    <source>
        <dbReference type="EMBL" id="TPX17763.1"/>
    </source>
</evidence>
<protein>
    <recommendedName>
        <fullName evidence="10">Major facilitator superfamily (MFS) profile domain-containing protein</fullName>
    </recommendedName>
</protein>
<dbReference type="InParanoid" id="A0A507BE50"/>
<feature type="transmembrane region" description="Helical" evidence="9">
    <location>
        <begin position="236"/>
        <end position="255"/>
    </location>
</feature>
<feature type="transmembrane region" description="Helical" evidence="9">
    <location>
        <begin position="148"/>
        <end position="168"/>
    </location>
</feature>